<feature type="region of interest" description="Disordered" evidence="1">
    <location>
        <begin position="315"/>
        <end position="338"/>
    </location>
</feature>
<accession>A0A7S1LEH7</accession>
<feature type="compositionally biased region" description="Low complexity" evidence="1">
    <location>
        <begin position="168"/>
        <end position="185"/>
    </location>
</feature>
<feature type="region of interest" description="Disordered" evidence="1">
    <location>
        <begin position="33"/>
        <end position="279"/>
    </location>
</feature>
<feature type="compositionally biased region" description="Basic and acidic residues" evidence="1">
    <location>
        <begin position="188"/>
        <end position="254"/>
    </location>
</feature>
<evidence type="ECO:0000256" key="1">
    <source>
        <dbReference type="SAM" id="MobiDB-lite"/>
    </source>
</evidence>
<name>A0A7S1LEH7_ALECA</name>
<dbReference type="AlphaFoldDB" id="A0A7S1LEH7"/>
<reference evidence="2" key="1">
    <citation type="submission" date="2021-01" db="EMBL/GenBank/DDBJ databases">
        <authorList>
            <person name="Corre E."/>
            <person name="Pelletier E."/>
            <person name="Niang G."/>
            <person name="Scheremetjew M."/>
            <person name="Finn R."/>
            <person name="Kale V."/>
            <person name="Holt S."/>
            <person name="Cochrane G."/>
            <person name="Meng A."/>
            <person name="Brown T."/>
            <person name="Cohen L."/>
        </authorList>
    </citation>
    <scope>NUCLEOTIDE SEQUENCE</scope>
    <source>
        <strain evidence="2">OF101</strain>
    </source>
</reference>
<feature type="compositionally biased region" description="Basic and acidic residues" evidence="1">
    <location>
        <begin position="122"/>
        <end position="134"/>
    </location>
</feature>
<feature type="region of interest" description="Disordered" evidence="1">
    <location>
        <begin position="1"/>
        <end position="21"/>
    </location>
</feature>
<gene>
    <name evidence="2" type="ORF">ACAT0790_LOCUS7789</name>
</gene>
<dbReference type="EMBL" id="HBGE01013164">
    <property type="protein sequence ID" value="CAD9101857.1"/>
    <property type="molecule type" value="Transcribed_RNA"/>
</dbReference>
<protein>
    <submittedName>
        <fullName evidence="2">Uncharacterized protein</fullName>
    </submittedName>
</protein>
<proteinExistence type="predicted"/>
<evidence type="ECO:0000313" key="2">
    <source>
        <dbReference type="EMBL" id="CAD9101857.1"/>
    </source>
</evidence>
<sequence>MGKGKAKGWRPPAANDSKAGLLLGSASHLTGDSIASPVQLRDEGRALPKNHPNFGDEWGKGGKGKGATGDASATGANSIPVVKRPEGGWAAGLDGEKPNASATGSNCIPVQRPKPCGAPPVDQKKENAEDEKPALLKASAKAHSPAAPADQPTEAVKAEEEEDGAGNSSGSAPPTAPKAAAVTPSEPVRSDGKTEIERRREAMLQRERAVAGRQAEEVLAEAKRPPEEGAEEAAKRRREEVAAEEGPAEKRPREATATPSATPAASAAPAAGGAMQQGLQGWAERVKGMASGDAELEKLCKEFVRKRILKAHGAGDLHSRNWGGEPLPTVEELRASGS</sequence>
<organism evidence="2">
    <name type="scientific">Alexandrium catenella</name>
    <name type="common">Red tide dinoflagellate</name>
    <name type="synonym">Gonyaulax catenella</name>
    <dbReference type="NCBI Taxonomy" id="2925"/>
    <lineage>
        <taxon>Eukaryota</taxon>
        <taxon>Sar</taxon>
        <taxon>Alveolata</taxon>
        <taxon>Dinophyceae</taxon>
        <taxon>Gonyaulacales</taxon>
        <taxon>Pyrocystaceae</taxon>
        <taxon>Alexandrium</taxon>
    </lineage>
</organism>
<feature type="compositionally biased region" description="Low complexity" evidence="1">
    <location>
        <begin position="135"/>
        <end position="149"/>
    </location>
</feature>
<feature type="compositionally biased region" description="Low complexity" evidence="1">
    <location>
        <begin position="255"/>
        <end position="274"/>
    </location>
</feature>